<evidence type="ECO:0000313" key="10">
    <source>
        <dbReference type="EMBL" id="TCV01251.1"/>
    </source>
</evidence>
<dbReference type="GO" id="GO:0046872">
    <property type="term" value="F:metal ion binding"/>
    <property type="evidence" value="ECO:0007669"/>
    <property type="project" value="UniProtKB-KW"/>
</dbReference>
<comment type="subcellular location">
    <subcellularLocation>
        <location evidence="2">Cell envelope</location>
    </subcellularLocation>
</comment>
<dbReference type="PANTHER" id="PTHR43598:SF5">
    <property type="entry name" value="DMSO REDUCTASE CHAIN A"/>
    <property type="match status" value="1"/>
</dbReference>
<evidence type="ECO:0000256" key="6">
    <source>
        <dbReference type="ARBA" id="ARBA00023002"/>
    </source>
</evidence>
<protein>
    <submittedName>
        <fullName evidence="10">Molybdopterin-dependent oxidoreductase iron-sulfur protein</fullName>
    </submittedName>
</protein>
<evidence type="ECO:0000256" key="7">
    <source>
        <dbReference type="ARBA" id="ARBA00023004"/>
    </source>
</evidence>
<keyword evidence="11" id="KW-1185">Reference proteome</keyword>
<evidence type="ECO:0000256" key="8">
    <source>
        <dbReference type="ARBA" id="ARBA00023014"/>
    </source>
</evidence>
<dbReference type="GO" id="GO:0051539">
    <property type="term" value="F:4 iron, 4 sulfur cluster binding"/>
    <property type="evidence" value="ECO:0007669"/>
    <property type="project" value="UniProtKB-KW"/>
</dbReference>
<feature type="domain" description="4Fe-4S Mo/W bis-MGD-type" evidence="9">
    <location>
        <begin position="2"/>
        <end position="58"/>
    </location>
</feature>
<dbReference type="InterPro" id="IPR006963">
    <property type="entry name" value="Mopterin_OxRdtase_4Fe-4S_dom"/>
</dbReference>
<evidence type="ECO:0000256" key="2">
    <source>
        <dbReference type="ARBA" id="ARBA00004196"/>
    </source>
</evidence>
<dbReference type="SMART" id="SM00926">
    <property type="entry name" value="Molybdop_Fe4S4"/>
    <property type="match status" value="1"/>
</dbReference>
<dbReference type="PANTHER" id="PTHR43598">
    <property type="entry name" value="TUNGSTEN-CONTAINING FORMYLMETHANOFURAN DEHYDROGENASE 2 SUBUNIT B"/>
    <property type="match status" value="1"/>
</dbReference>
<dbReference type="PROSITE" id="PS51669">
    <property type="entry name" value="4FE4S_MOW_BIS_MGD"/>
    <property type="match status" value="1"/>
</dbReference>
<comment type="cofactor">
    <cofactor evidence="1">
        <name>[4Fe-4S] cluster</name>
        <dbReference type="ChEBI" id="CHEBI:49883"/>
    </cofactor>
</comment>
<gene>
    <name evidence="10" type="ORF">EV671_1006178</name>
</gene>
<evidence type="ECO:0000256" key="5">
    <source>
        <dbReference type="ARBA" id="ARBA00022723"/>
    </source>
</evidence>
<dbReference type="OrthoDB" id="9815647at2"/>
<organism evidence="10 11">
    <name type="scientific">Roseateles saccharophilus</name>
    <name type="common">Pseudomonas saccharophila</name>
    <dbReference type="NCBI Taxonomy" id="304"/>
    <lineage>
        <taxon>Bacteria</taxon>
        <taxon>Pseudomonadati</taxon>
        <taxon>Pseudomonadota</taxon>
        <taxon>Betaproteobacteria</taxon>
        <taxon>Burkholderiales</taxon>
        <taxon>Sphaerotilaceae</taxon>
        <taxon>Roseateles</taxon>
    </lineage>
</organism>
<keyword evidence="5" id="KW-0479">Metal-binding</keyword>
<evidence type="ECO:0000256" key="3">
    <source>
        <dbReference type="ARBA" id="ARBA00010312"/>
    </source>
</evidence>
<dbReference type="AlphaFoldDB" id="A0A4R3VB32"/>
<comment type="similarity">
    <text evidence="3">Belongs to the prokaryotic molybdopterin-containing oxidoreductase family.</text>
</comment>
<evidence type="ECO:0000313" key="11">
    <source>
        <dbReference type="Proteomes" id="UP000295110"/>
    </source>
</evidence>
<evidence type="ECO:0000256" key="1">
    <source>
        <dbReference type="ARBA" id="ARBA00001966"/>
    </source>
</evidence>
<keyword evidence="7" id="KW-0408">Iron</keyword>
<accession>A0A4R3VB32</accession>
<dbReference type="Proteomes" id="UP000295110">
    <property type="component" value="Unassembled WGS sequence"/>
</dbReference>
<keyword evidence="6" id="KW-0560">Oxidoreductase</keyword>
<name>A0A4R3VB32_ROSSA</name>
<dbReference type="EMBL" id="SMBU01000006">
    <property type="protein sequence ID" value="TCV01251.1"/>
    <property type="molecule type" value="Genomic_DNA"/>
</dbReference>
<proteinExistence type="inferred from homology"/>
<reference evidence="10 11" key="1">
    <citation type="submission" date="2019-03" db="EMBL/GenBank/DDBJ databases">
        <title>Genomic Encyclopedia of Type Strains, Phase IV (KMG-IV): sequencing the most valuable type-strain genomes for metagenomic binning, comparative biology and taxonomic classification.</title>
        <authorList>
            <person name="Goeker M."/>
        </authorList>
    </citation>
    <scope>NUCLEOTIDE SEQUENCE [LARGE SCALE GENOMIC DNA]</scope>
    <source>
        <strain evidence="10 11">DSM 654</strain>
    </source>
</reference>
<comment type="caution">
    <text evidence="10">The sequence shown here is derived from an EMBL/GenBank/DDBJ whole genome shotgun (WGS) entry which is preliminary data.</text>
</comment>
<dbReference type="RefSeq" id="WP_132570695.1">
    <property type="nucleotide sequence ID" value="NZ_CBCSGL010000003.1"/>
</dbReference>
<evidence type="ECO:0000256" key="4">
    <source>
        <dbReference type="ARBA" id="ARBA00022485"/>
    </source>
</evidence>
<dbReference type="GO" id="GO:0030313">
    <property type="term" value="C:cell envelope"/>
    <property type="evidence" value="ECO:0007669"/>
    <property type="project" value="UniProtKB-SubCell"/>
</dbReference>
<dbReference type="SUPFAM" id="SSF53706">
    <property type="entry name" value="Formate dehydrogenase/DMSO reductase, domains 1-3"/>
    <property type="match status" value="1"/>
</dbReference>
<dbReference type="GO" id="GO:0016491">
    <property type="term" value="F:oxidoreductase activity"/>
    <property type="evidence" value="ECO:0007669"/>
    <property type="project" value="UniProtKB-KW"/>
</dbReference>
<dbReference type="Gene3D" id="2.20.25.90">
    <property type="entry name" value="ADC-like domains"/>
    <property type="match status" value="1"/>
</dbReference>
<keyword evidence="4" id="KW-0004">4Fe-4S</keyword>
<keyword evidence="8" id="KW-0411">Iron-sulfur</keyword>
<sequence length="123" mass="13600">MPTSHYRICPLCEACCGLEVKTEGARVVAIRGAENDAFSHGYLCPKGVSLKDLHEDPDRLRMPLTGALLCTMQASQTLMLVFQTGALRRASMYRSRRCRVASERAPRPWMTAMAGAAVTERRA</sequence>
<evidence type="ECO:0000259" key="9">
    <source>
        <dbReference type="PROSITE" id="PS51669"/>
    </source>
</evidence>
<dbReference type="Pfam" id="PF04879">
    <property type="entry name" value="Molybdop_Fe4S4"/>
    <property type="match status" value="1"/>
</dbReference>